<dbReference type="InterPro" id="IPR017972">
    <property type="entry name" value="Cyt_P450_CS"/>
</dbReference>
<dbReference type="InterPro" id="IPR036396">
    <property type="entry name" value="Cyt_P450_sf"/>
</dbReference>
<gene>
    <name evidence="8" type="ORF">SmJEL517_g02414</name>
</gene>
<evidence type="ECO:0000256" key="3">
    <source>
        <dbReference type="ARBA" id="ARBA00022723"/>
    </source>
</evidence>
<dbReference type="PROSITE" id="PS00086">
    <property type="entry name" value="CYTOCHROME_P450"/>
    <property type="match status" value="1"/>
</dbReference>
<dbReference type="Proteomes" id="UP000319731">
    <property type="component" value="Unassembled WGS sequence"/>
</dbReference>
<evidence type="ECO:0000256" key="4">
    <source>
        <dbReference type="ARBA" id="ARBA00023004"/>
    </source>
</evidence>
<keyword evidence="7" id="KW-0472">Membrane</keyword>
<dbReference type="GeneID" id="42003639"/>
<sequence>MVVDQVKSGALSLFTKVKELPPWVLAVGGTAAGFYILHALLGNNLPEDAKGDPGIFFIGNLLDIGDIYKMFEYQKNIARKYGRVSRQKIMGDTAFVISEPEINKRIYSTEIDSFGRGGKTLEVFGDIAGGLILQDNGPEQKEVRKYFDPAFGIPAIKSYTPYVANCTSKLIKWLESQESNARDHKGPGVDIQPSLHGLTFDIIVNILLGFDPNSVETGGHSPHVEAWERGLDHLMSRFPLAITRYWKYYKTPAVRQYEKDLKLLTDLVMDRHDLYMKDGVPEGAVDILAQYVNRVKTDPTSVPTYLKDDRSSLQRHLMTMVFAGHDTTASSVGWTLSFLAMHPEKKERARKEVVEVLKGQPLTYENLLNLPYLEACIKETMRLRPSSVNMNRVAKKDIILEWVDDEGVLRRQGIPKGADCQTTMYASMMDPRNFENPDDFIPERFLNSQYSPFMYFPFGAGPRKCLGEKLALFETRYAVAEVLRNFDYGLIDGHVLDLVQAPTLRIRNGLKVWLKKL</sequence>
<dbReference type="AlphaFoldDB" id="A0A507C7G0"/>
<keyword evidence="9" id="KW-1185">Reference proteome</keyword>
<keyword evidence="4 5" id="KW-0408">Iron</keyword>
<reference evidence="8 9" key="1">
    <citation type="journal article" date="2019" name="Sci. Rep.">
        <title>Comparative genomics of chytrid fungi reveal insights into the obligate biotrophic and pathogenic lifestyle of Synchytrium endobioticum.</title>
        <authorList>
            <person name="van de Vossenberg B.T.L.H."/>
            <person name="Warris S."/>
            <person name="Nguyen H.D.T."/>
            <person name="van Gent-Pelzer M.P.E."/>
            <person name="Joly D.L."/>
            <person name="van de Geest H.C."/>
            <person name="Bonants P.J.M."/>
            <person name="Smith D.S."/>
            <person name="Levesque C.A."/>
            <person name="van der Lee T.A.J."/>
        </authorList>
    </citation>
    <scope>NUCLEOTIDE SEQUENCE [LARGE SCALE GENOMIC DNA]</scope>
    <source>
        <strain evidence="8 9">JEL517</strain>
    </source>
</reference>
<comment type="similarity">
    <text evidence="2 6">Belongs to the cytochrome P450 family.</text>
</comment>
<dbReference type="PRINTS" id="PR00463">
    <property type="entry name" value="EP450I"/>
</dbReference>
<dbReference type="Gene3D" id="1.10.630.10">
    <property type="entry name" value="Cytochrome P450"/>
    <property type="match status" value="1"/>
</dbReference>
<keyword evidence="5 6" id="KW-0349">Heme</keyword>
<keyword evidence="7" id="KW-0812">Transmembrane</keyword>
<dbReference type="OrthoDB" id="1470350at2759"/>
<dbReference type="InterPro" id="IPR002401">
    <property type="entry name" value="Cyt_P450_E_grp-I"/>
</dbReference>
<proteinExistence type="inferred from homology"/>
<evidence type="ECO:0000256" key="1">
    <source>
        <dbReference type="ARBA" id="ARBA00001971"/>
    </source>
</evidence>
<dbReference type="GO" id="GO:0005506">
    <property type="term" value="F:iron ion binding"/>
    <property type="evidence" value="ECO:0007669"/>
    <property type="project" value="InterPro"/>
</dbReference>
<dbReference type="PANTHER" id="PTHR24305:SF166">
    <property type="entry name" value="CYTOCHROME P450 12A4, MITOCHONDRIAL-RELATED"/>
    <property type="match status" value="1"/>
</dbReference>
<dbReference type="STRING" id="1806994.A0A507C7G0"/>
<dbReference type="PRINTS" id="PR00385">
    <property type="entry name" value="P450"/>
</dbReference>
<dbReference type="PANTHER" id="PTHR24305">
    <property type="entry name" value="CYTOCHROME P450"/>
    <property type="match status" value="1"/>
</dbReference>
<dbReference type="SUPFAM" id="SSF48264">
    <property type="entry name" value="Cytochrome P450"/>
    <property type="match status" value="1"/>
</dbReference>
<organism evidence="8 9">
    <name type="scientific">Synchytrium microbalum</name>
    <dbReference type="NCBI Taxonomy" id="1806994"/>
    <lineage>
        <taxon>Eukaryota</taxon>
        <taxon>Fungi</taxon>
        <taxon>Fungi incertae sedis</taxon>
        <taxon>Chytridiomycota</taxon>
        <taxon>Chytridiomycota incertae sedis</taxon>
        <taxon>Chytridiomycetes</taxon>
        <taxon>Synchytriales</taxon>
        <taxon>Synchytriaceae</taxon>
        <taxon>Synchytrium</taxon>
    </lineage>
</organism>
<evidence type="ECO:0008006" key="10">
    <source>
        <dbReference type="Google" id="ProtNLM"/>
    </source>
</evidence>
<name>A0A507C7G0_9FUNG</name>
<evidence type="ECO:0000256" key="7">
    <source>
        <dbReference type="SAM" id="Phobius"/>
    </source>
</evidence>
<evidence type="ECO:0000313" key="8">
    <source>
        <dbReference type="EMBL" id="TPX35079.1"/>
    </source>
</evidence>
<keyword evidence="7" id="KW-1133">Transmembrane helix</keyword>
<dbReference type="GO" id="GO:0004497">
    <property type="term" value="F:monooxygenase activity"/>
    <property type="evidence" value="ECO:0007669"/>
    <property type="project" value="UniProtKB-KW"/>
</dbReference>
<comment type="cofactor">
    <cofactor evidence="1 5">
        <name>heme</name>
        <dbReference type="ChEBI" id="CHEBI:30413"/>
    </cofactor>
</comment>
<keyword evidence="6" id="KW-0560">Oxidoreductase</keyword>
<dbReference type="EMBL" id="QEAO01000010">
    <property type="protein sequence ID" value="TPX35079.1"/>
    <property type="molecule type" value="Genomic_DNA"/>
</dbReference>
<evidence type="ECO:0000256" key="5">
    <source>
        <dbReference type="PIRSR" id="PIRSR602401-1"/>
    </source>
</evidence>
<dbReference type="Pfam" id="PF00067">
    <property type="entry name" value="p450"/>
    <property type="match status" value="1"/>
</dbReference>
<protein>
    <recommendedName>
        <fullName evidence="10">Cytochrome P450</fullName>
    </recommendedName>
</protein>
<evidence type="ECO:0000313" key="9">
    <source>
        <dbReference type="Proteomes" id="UP000319731"/>
    </source>
</evidence>
<dbReference type="GO" id="GO:0016705">
    <property type="term" value="F:oxidoreductase activity, acting on paired donors, with incorporation or reduction of molecular oxygen"/>
    <property type="evidence" value="ECO:0007669"/>
    <property type="project" value="InterPro"/>
</dbReference>
<evidence type="ECO:0000256" key="6">
    <source>
        <dbReference type="RuleBase" id="RU000461"/>
    </source>
</evidence>
<dbReference type="InterPro" id="IPR001128">
    <property type="entry name" value="Cyt_P450"/>
</dbReference>
<dbReference type="GO" id="GO:0020037">
    <property type="term" value="F:heme binding"/>
    <property type="evidence" value="ECO:0007669"/>
    <property type="project" value="InterPro"/>
</dbReference>
<dbReference type="InterPro" id="IPR050121">
    <property type="entry name" value="Cytochrome_P450_monoxygenase"/>
</dbReference>
<keyword evidence="6" id="KW-0503">Monooxygenase</keyword>
<accession>A0A507C7G0</accession>
<evidence type="ECO:0000256" key="2">
    <source>
        <dbReference type="ARBA" id="ARBA00010617"/>
    </source>
</evidence>
<keyword evidence="3 5" id="KW-0479">Metal-binding</keyword>
<dbReference type="RefSeq" id="XP_031025664.1">
    <property type="nucleotide sequence ID" value="XM_031168342.1"/>
</dbReference>
<feature type="binding site" description="axial binding residue" evidence="5">
    <location>
        <position position="465"/>
    </location>
    <ligand>
        <name>heme</name>
        <dbReference type="ChEBI" id="CHEBI:30413"/>
    </ligand>
    <ligandPart>
        <name>Fe</name>
        <dbReference type="ChEBI" id="CHEBI:18248"/>
    </ligandPart>
</feature>
<comment type="caution">
    <text evidence="8">The sequence shown here is derived from an EMBL/GenBank/DDBJ whole genome shotgun (WGS) entry which is preliminary data.</text>
</comment>
<feature type="transmembrane region" description="Helical" evidence="7">
    <location>
        <begin position="20"/>
        <end position="41"/>
    </location>
</feature>